<dbReference type="Pfam" id="PF07883">
    <property type="entry name" value="Cupin_2"/>
    <property type="match status" value="1"/>
</dbReference>
<gene>
    <name evidence="2" type="ORF">GCM10017581_064870</name>
</gene>
<evidence type="ECO:0000259" key="1">
    <source>
        <dbReference type="Pfam" id="PF07883"/>
    </source>
</evidence>
<protein>
    <recommendedName>
        <fullName evidence="1">Cupin type-2 domain-containing protein</fullName>
    </recommendedName>
</protein>
<dbReference type="SUPFAM" id="SSF51182">
    <property type="entry name" value="RmlC-like cupins"/>
    <property type="match status" value="1"/>
</dbReference>
<dbReference type="InterPro" id="IPR013096">
    <property type="entry name" value="Cupin_2"/>
</dbReference>
<dbReference type="Gene3D" id="2.60.120.10">
    <property type="entry name" value="Jelly Rolls"/>
    <property type="match status" value="1"/>
</dbReference>
<name>A0A9W6KPK9_9ACTN</name>
<dbReference type="InterPro" id="IPR014710">
    <property type="entry name" value="RmlC-like_jellyroll"/>
</dbReference>
<sequence length="115" mass="12501">MRQFSSDAADLSPEFGILAGRWEQYGDLGHVPFQAMWCLVTPGTSTDEDRHPERELVTVTRGAGTVRTASGEVAVAAGESFLLESDEAHVIRNPSSTDPLVLLSIYWHGSAQDAR</sequence>
<dbReference type="InterPro" id="IPR011051">
    <property type="entry name" value="RmlC_Cupin_sf"/>
</dbReference>
<dbReference type="AlphaFoldDB" id="A0A9W6KPK9"/>
<dbReference type="RefSeq" id="WP_261960340.1">
    <property type="nucleotide sequence ID" value="NZ_BAAAXA010000001.1"/>
</dbReference>
<reference evidence="2" key="2">
    <citation type="submission" date="2023-01" db="EMBL/GenBank/DDBJ databases">
        <authorList>
            <person name="Sun Q."/>
            <person name="Evtushenko L."/>
        </authorList>
    </citation>
    <scope>NUCLEOTIDE SEQUENCE</scope>
    <source>
        <strain evidence="2">VKM Ac-1321</strain>
    </source>
</reference>
<accession>A0A9W6KPK9</accession>
<organism evidence="2 3">
    <name type="scientific">Dactylosporangium matsuzakiense</name>
    <dbReference type="NCBI Taxonomy" id="53360"/>
    <lineage>
        <taxon>Bacteria</taxon>
        <taxon>Bacillati</taxon>
        <taxon>Actinomycetota</taxon>
        <taxon>Actinomycetes</taxon>
        <taxon>Micromonosporales</taxon>
        <taxon>Micromonosporaceae</taxon>
        <taxon>Dactylosporangium</taxon>
    </lineage>
</organism>
<reference evidence="2" key="1">
    <citation type="journal article" date="2014" name="Int. J. Syst. Evol. Microbiol.">
        <title>Complete genome sequence of Corynebacterium casei LMG S-19264T (=DSM 44701T), isolated from a smear-ripened cheese.</title>
        <authorList>
            <consortium name="US DOE Joint Genome Institute (JGI-PGF)"/>
            <person name="Walter F."/>
            <person name="Albersmeier A."/>
            <person name="Kalinowski J."/>
            <person name="Ruckert C."/>
        </authorList>
    </citation>
    <scope>NUCLEOTIDE SEQUENCE</scope>
    <source>
        <strain evidence="2">VKM Ac-1321</strain>
    </source>
</reference>
<keyword evidence="3" id="KW-1185">Reference proteome</keyword>
<proteinExistence type="predicted"/>
<comment type="caution">
    <text evidence="2">The sequence shown here is derived from an EMBL/GenBank/DDBJ whole genome shotgun (WGS) entry which is preliminary data.</text>
</comment>
<evidence type="ECO:0000313" key="2">
    <source>
        <dbReference type="EMBL" id="GLL04740.1"/>
    </source>
</evidence>
<feature type="domain" description="Cupin type-2" evidence="1">
    <location>
        <begin position="38"/>
        <end position="106"/>
    </location>
</feature>
<evidence type="ECO:0000313" key="3">
    <source>
        <dbReference type="Proteomes" id="UP001143480"/>
    </source>
</evidence>
<dbReference type="Proteomes" id="UP001143480">
    <property type="component" value="Unassembled WGS sequence"/>
</dbReference>
<dbReference type="EMBL" id="BSFP01000049">
    <property type="protein sequence ID" value="GLL04740.1"/>
    <property type="molecule type" value="Genomic_DNA"/>
</dbReference>